<dbReference type="SUPFAM" id="SSF56059">
    <property type="entry name" value="Glutathione synthetase ATP-binding domain-like"/>
    <property type="match status" value="1"/>
</dbReference>
<evidence type="ECO:0000313" key="15">
    <source>
        <dbReference type="EMBL" id="UPQ79328.1"/>
    </source>
</evidence>
<dbReference type="EMBL" id="CP096205">
    <property type="protein sequence ID" value="UPQ79328.1"/>
    <property type="molecule type" value="Genomic_DNA"/>
</dbReference>
<evidence type="ECO:0000256" key="10">
    <source>
        <dbReference type="ARBA" id="ARBA00031353"/>
    </source>
</evidence>
<feature type="domain" description="ATP-grasp" evidence="14">
    <location>
        <begin position="221"/>
        <end position="474"/>
    </location>
</feature>
<evidence type="ECO:0000256" key="8">
    <source>
        <dbReference type="ARBA" id="ARBA00022741"/>
    </source>
</evidence>
<comment type="function">
    <text evidence="1">Catalyzes the ATP-dependent polymerization of arginine and aspartate to multi-L-arginyl-poly-L-aspartic acid (cyanophycin; a water-insoluble reserve polymer).</text>
</comment>
<evidence type="ECO:0000256" key="2">
    <source>
        <dbReference type="ARBA" id="ARBA00009060"/>
    </source>
</evidence>
<dbReference type="SUPFAM" id="SSF53244">
    <property type="entry name" value="MurD-like peptide ligases, peptide-binding domain"/>
    <property type="match status" value="1"/>
</dbReference>
<name>A0ABY4KI08_9FLAO</name>
<evidence type="ECO:0000256" key="13">
    <source>
        <dbReference type="PROSITE-ProRule" id="PRU00409"/>
    </source>
</evidence>
<dbReference type="PANTHER" id="PTHR23135">
    <property type="entry name" value="MUR LIGASE FAMILY MEMBER"/>
    <property type="match status" value="1"/>
</dbReference>
<dbReference type="InterPro" id="IPR011810">
    <property type="entry name" value="Cya_phycin_syn"/>
</dbReference>
<dbReference type="Gene3D" id="3.40.1190.10">
    <property type="entry name" value="Mur-like, catalytic domain"/>
    <property type="match status" value="1"/>
</dbReference>
<dbReference type="PANTHER" id="PTHR23135:SF18">
    <property type="entry name" value="CYANOPHYCIN SYNTHETASE"/>
    <property type="match status" value="1"/>
</dbReference>
<evidence type="ECO:0000256" key="11">
    <source>
        <dbReference type="ARBA" id="ARBA00048094"/>
    </source>
</evidence>
<keyword evidence="16" id="KW-1185">Reference proteome</keyword>
<dbReference type="GO" id="GO:0071161">
    <property type="term" value="F:cyanophycin synthetase activity (L-arginine-adding)"/>
    <property type="evidence" value="ECO:0007669"/>
    <property type="project" value="UniProtKB-EC"/>
</dbReference>
<evidence type="ECO:0000256" key="4">
    <source>
        <dbReference type="ARBA" id="ARBA00012968"/>
    </source>
</evidence>
<protein>
    <recommendedName>
        <fullName evidence="6">Cyanophycin synthetase</fullName>
        <ecNumber evidence="5">6.3.2.29</ecNumber>
        <ecNumber evidence="4">6.3.2.30</ecNumber>
    </recommendedName>
    <alternativeName>
        <fullName evidence="10">Cyanophycin synthase</fullName>
    </alternativeName>
</protein>
<dbReference type="Pfam" id="PF02875">
    <property type="entry name" value="Mur_ligase_C"/>
    <property type="match status" value="1"/>
</dbReference>
<evidence type="ECO:0000256" key="1">
    <source>
        <dbReference type="ARBA" id="ARBA00003184"/>
    </source>
</evidence>
<dbReference type="InterPro" id="IPR011761">
    <property type="entry name" value="ATP-grasp"/>
</dbReference>
<dbReference type="Pfam" id="PF18921">
    <property type="entry name" value="Cyanophycin_syn"/>
    <property type="match status" value="1"/>
</dbReference>
<evidence type="ECO:0000256" key="12">
    <source>
        <dbReference type="ARBA" id="ARBA00048425"/>
    </source>
</evidence>
<keyword evidence="8 13" id="KW-0547">Nucleotide-binding</keyword>
<dbReference type="Proteomes" id="UP000830583">
    <property type="component" value="Chromosome"/>
</dbReference>
<accession>A0ABY4KI08</accession>
<comment type="similarity">
    <text evidence="2">In the C-terminal section; belongs to the MurCDEF family.</text>
</comment>
<gene>
    <name evidence="15" type="primary">cphA</name>
    <name evidence="15" type="ORF">M0M57_00470</name>
</gene>
<dbReference type="PROSITE" id="PS50975">
    <property type="entry name" value="ATP_GRASP"/>
    <property type="match status" value="1"/>
</dbReference>
<evidence type="ECO:0000313" key="16">
    <source>
        <dbReference type="Proteomes" id="UP000830583"/>
    </source>
</evidence>
<keyword evidence="7 15" id="KW-0436">Ligase</keyword>
<dbReference type="EC" id="6.3.2.29" evidence="5"/>
<dbReference type="NCBIfam" id="TIGR02068">
    <property type="entry name" value="cya_phycin_syn"/>
    <property type="match status" value="1"/>
</dbReference>
<evidence type="ECO:0000256" key="6">
    <source>
        <dbReference type="ARBA" id="ARBA00022036"/>
    </source>
</evidence>
<reference evidence="15" key="1">
    <citation type="submission" date="2022-04" db="EMBL/GenBank/DDBJ databases">
        <title>Consumption of N2O by Flavobacterium azooxidireducens sp. nov. isolated from Decomposing Leaf Litter of Phragmites australis (Cav.).</title>
        <authorList>
            <person name="Behrendt U."/>
            <person name="Spanner T."/>
            <person name="Augustin J."/>
            <person name="Horn M.A."/>
            <person name="Kolb S."/>
            <person name="Ulrich A."/>
        </authorList>
    </citation>
    <scope>NUCLEOTIDE SEQUENCE</scope>
    <source>
        <strain evidence="15">IGB 4-14</strain>
    </source>
</reference>
<comment type="catalytic activity">
    <reaction evidence="12">
        <text>[L-4-(L-arginin-2-N-yl)aspartate](n) + L-aspartate + ATP = [L-4-(L-arginin-2-N-yl)aspartate](n)-L-aspartate + ADP + phosphate + H(+)</text>
        <dbReference type="Rhea" id="RHEA:13277"/>
        <dbReference type="Rhea" id="RHEA-COMP:13728"/>
        <dbReference type="Rhea" id="RHEA-COMP:13733"/>
        <dbReference type="ChEBI" id="CHEBI:15378"/>
        <dbReference type="ChEBI" id="CHEBI:29991"/>
        <dbReference type="ChEBI" id="CHEBI:30616"/>
        <dbReference type="ChEBI" id="CHEBI:43474"/>
        <dbReference type="ChEBI" id="CHEBI:137986"/>
        <dbReference type="ChEBI" id="CHEBI:137990"/>
        <dbReference type="ChEBI" id="CHEBI:456216"/>
        <dbReference type="EC" id="6.3.2.29"/>
    </reaction>
</comment>
<dbReference type="SUPFAM" id="SSF53623">
    <property type="entry name" value="MurD-like peptide ligases, catalytic domain"/>
    <property type="match status" value="1"/>
</dbReference>
<dbReference type="RefSeq" id="WP_248434376.1">
    <property type="nucleotide sequence ID" value="NZ_CP096205.1"/>
</dbReference>
<dbReference type="InterPro" id="IPR036615">
    <property type="entry name" value="Mur_ligase_C_dom_sf"/>
</dbReference>
<dbReference type="EC" id="6.3.2.30" evidence="4"/>
<proteinExistence type="inferred from homology"/>
<comment type="catalytic activity">
    <reaction evidence="11">
        <text>[L-4-(L-arginin-2-N-yl)aspartate](n)-L-aspartate + L-arginine + ATP = [L-4-(L-arginin-2-N-yl)aspartate](n+1) + ADP + phosphate + H(+)</text>
        <dbReference type="Rhea" id="RHEA:23888"/>
        <dbReference type="Rhea" id="RHEA-COMP:13732"/>
        <dbReference type="Rhea" id="RHEA-COMP:13733"/>
        <dbReference type="ChEBI" id="CHEBI:15378"/>
        <dbReference type="ChEBI" id="CHEBI:30616"/>
        <dbReference type="ChEBI" id="CHEBI:32682"/>
        <dbReference type="ChEBI" id="CHEBI:43474"/>
        <dbReference type="ChEBI" id="CHEBI:137986"/>
        <dbReference type="ChEBI" id="CHEBI:137990"/>
        <dbReference type="ChEBI" id="CHEBI:456216"/>
        <dbReference type="EC" id="6.3.2.30"/>
    </reaction>
</comment>
<evidence type="ECO:0000256" key="7">
    <source>
        <dbReference type="ARBA" id="ARBA00022598"/>
    </source>
</evidence>
<dbReference type="GO" id="GO:0071160">
    <property type="term" value="F:cyanophycin synthetase activity (L-aspartate-adding)"/>
    <property type="evidence" value="ECO:0007669"/>
    <property type="project" value="UniProtKB-EC"/>
</dbReference>
<keyword evidence="9 13" id="KW-0067">ATP-binding</keyword>
<dbReference type="InterPro" id="IPR013221">
    <property type="entry name" value="Mur_ligase_cen"/>
</dbReference>
<dbReference type="Gene3D" id="3.90.190.20">
    <property type="entry name" value="Mur ligase, C-terminal domain"/>
    <property type="match status" value="1"/>
</dbReference>
<sequence length="878" mass="96629">MEIVNIKVMRGPNYWSGYRKKLIVMKLDIGEWEQRPTDIIDGFGKALKRVLPSLQSHRCSIGEEGGFFERVKQGTWLGHVIEHIALELQTLAGMECGYGRTRSTNTSGVYHVVFSYTSERAGIYAAKAAVNLVEKLINNEPYSVVEDIQELKRLYNRDKLGPSTYSIVAEAERRNIPYTRLNSNSLIMLGQGCNQKIICSSVASTSSSIAVNMASDKEDTRNLLAKNYIPVPKGTLVYDITELEEAINEIGFPIVTKPINGNHGRGITTRINTIEQAINGFYEAKKVSRSVIVEKFIKGNDYRFLVINYKLVAVAKRTPAMVVGNGFSTISELIDATNKDERRGNGHEKELTKIKIDAGTEAILAEKNLTINTVLPFGDVLYLKDTANISSGGTAEDVTDLVHPSNIFMAERIARLMNLDICGIDIMAEDVAEPITNQNGAIIEVNAGPGLRMHLSPTEGTARNVAEPLVEMLFPNNAESRIPLVAVTGTNGKTTVTRLIAHLAQTAGHHTGYTSTDGIYIDGNPILKGDCSGPASAAVVLRDPLVDFAVLECARGGILRSGLGFDNCNISIVTNITDDHLGLNDIDTIHQLARVKAVVPQSTFDHGYAILNADDDLVFRIKRTLDCNIALFSMDANNPRIINHCREGGLAAFIENNRFVISKGEWKTTIAEVSQVPLTFSGTCEFMIKNILPALLTASISNFSLEAISAGLQSFIPSPEMTPGRMNHFKFKDFILMVDYAHNTSGYEHLEKYMNQVQATQKTGVVSATGDRRDEDVRSIGRYAGLMFDKIILKHDRDNRGRTKEQLTTLLMEGIREVNLNVEVTIVSDETEAIQYAIDSAKPGEFIFVCADDIPNTLAYVQQQLDFENAPIDLGAVI</sequence>
<comment type="subunit">
    <text evidence="3">Homodimer.</text>
</comment>
<dbReference type="InterPro" id="IPR004101">
    <property type="entry name" value="Mur_ligase_C"/>
</dbReference>
<dbReference type="Pfam" id="PF08245">
    <property type="entry name" value="Mur_ligase_M"/>
    <property type="match status" value="1"/>
</dbReference>
<evidence type="ECO:0000256" key="5">
    <source>
        <dbReference type="ARBA" id="ARBA00013005"/>
    </source>
</evidence>
<dbReference type="NCBIfam" id="NF010623">
    <property type="entry name" value="PRK14016.1"/>
    <property type="match status" value="1"/>
</dbReference>
<dbReference type="InterPro" id="IPR036565">
    <property type="entry name" value="Mur-like_cat_sf"/>
</dbReference>
<evidence type="ECO:0000256" key="3">
    <source>
        <dbReference type="ARBA" id="ARBA00011738"/>
    </source>
</evidence>
<dbReference type="InterPro" id="IPR044019">
    <property type="entry name" value="Cyanophycin_syn_N"/>
</dbReference>
<dbReference type="Gene3D" id="3.30.470.20">
    <property type="entry name" value="ATP-grasp fold, B domain"/>
    <property type="match status" value="2"/>
</dbReference>
<dbReference type="Pfam" id="PF08443">
    <property type="entry name" value="RimK"/>
    <property type="match status" value="1"/>
</dbReference>
<evidence type="ECO:0000259" key="14">
    <source>
        <dbReference type="PROSITE" id="PS50975"/>
    </source>
</evidence>
<organism evidence="15 16">
    <name type="scientific">Flavobacterium azooxidireducens</name>
    <dbReference type="NCBI Taxonomy" id="1871076"/>
    <lineage>
        <taxon>Bacteria</taxon>
        <taxon>Pseudomonadati</taxon>
        <taxon>Bacteroidota</taxon>
        <taxon>Flavobacteriia</taxon>
        <taxon>Flavobacteriales</taxon>
        <taxon>Flavobacteriaceae</taxon>
        <taxon>Flavobacterium</taxon>
    </lineage>
</organism>
<dbReference type="InterPro" id="IPR013651">
    <property type="entry name" value="ATP-grasp_RimK-type"/>
</dbReference>
<evidence type="ECO:0000256" key="9">
    <source>
        <dbReference type="ARBA" id="ARBA00022840"/>
    </source>
</evidence>